<protein>
    <recommendedName>
        <fullName evidence="1">ABC-three component systems C-terminal domain-containing protein</fullName>
    </recommendedName>
</protein>
<keyword evidence="3" id="KW-1185">Reference proteome</keyword>
<evidence type="ECO:0000313" key="2">
    <source>
        <dbReference type="EMBL" id="CAO96785.1"/>
    </source>
</evidence>
<dbReference type="Pfam" id="PF20276">
    <property type="entry name" value="CTD1"/>
    <property type="match status" value="1"/>
</dbReference>
<gene>
    <name evidence="2" type="ordered locus">ETA_17390</name>
</gene>
<dbReference type="EMBL" id="CU468135">
    <property type="protein sequence ID" value="CAO96785.1"/>
    <property type="molecule type" value="Genomic_DNA"/>
</dbReference>
<dbReference type="RefSeq" id="WP_012441474.1">
    <property type="nucleotide sequence ID" value="NC_010694.1"/>
</dbReference>
<accession>B2VEW0</accession>
<sequence length="545" mass="62978">MTVSNKTKGMLFDATNSWNGYSYQGRVGLYICLSTIARLLVNGDQAELDEISRYSLEYEWLEDFALLRDEEYISLHQVKHYNEAQFSNYISAFTTIFDRKLGKVSGQDLELYLRARFNSNGDNKEKLAETVENIMSSFVSDQVTDEDHYLSVPYKNYSGQYRDEVSLYLKDAINISNIFKRCPVYIHTSLEIGRMKKPTILCYDAFSKIQNRVENKSEPVLEKNCIFHKLKQGSGVNFELSLSDSELNEKIDSLIKGLLNILCPNTLEKTNELYQYHLLSLIDTHIQDRHGDLKNKMTSGYLSQAKKRISFLPVLDILRKKLVEQNLAHWQLLCKKNIYLAYNGYSEILQNLLNNQNASDEEIKQCRLEVDALEHYFSLIKERFLDKGKAIELLERLHFNRSNPTYPRDSNFYHYISEMNYLHSNFFSFLVELNVRGDNPILFTTSTDQIYHASAVRLCKRVRGNISTELNKFRMGIEDHSGMISLGVSHIILDCEEADGQTAMLKKIIDVSNVIDKECDDSNSISSGKSIFLIHRDTARDNLNE</sequence>
<dbReference type="eggNOG" id="ENOG5032TCH">
    <property type="taxonomic scope" value="Bacteria"/>
</dbReference>
<dbReference type="HOGENOM" id="CLU_499435_0_0_6"/>
<dbReference type="InterPro" id="IPR046920">
    <property type="entry name" value="ABC-3C_CTD1"/>
</dbReference>
<feature type="domain" description="ABC-three component systems C-terminal" evidence="1">
    <location>
        <begin position="243"/>
        <end position="485"/>
    </location>
</feature>
<dbReference type="Proteomes" id="UP000001726">
    <property type="component" value="Chromosome"/>
</dbReference>
<evidence type="ECO:0000313" key="3">
    <source>
        <dbReference type="Proteomes" id="UP000001726"/>
    </source>
</evidence>
<name>B2VEW0_ERWT9</name>
<dbReference type="KEGG" id="eta:ETA_17390"/>
<reference evidence="2 3" key="1">
    <citation type="journal article" date="2008" name="Environ. Microbiol.">
        <title>The genome of Erwinia tasmaniensis strain Et1/99, a non-pathogenic bacterium in the genus Erwinia.</title>
        <authorList>
            <person name="Kube M."/>
            <person name="Migdoll A.M."/>
            <person name="Mueller I."/>
            <person name="Kuhl H."/>
            <person name="Beck A."/>
            <person name="Reinhardt R."/>
            <person name="Geider K."/>
        </authorList>
    </citation>
    <scope>NUCLEOTIDE SEQUENCE [LARGE SCALE GENOMIC DNA]</scope>
    <source>
        <strain evidence="3">DSM 17950 / CFBP 7177 / CIP 109463 / NCPPB 4357 / Et1/99</strain>
    </source>
</reference>
<dbReference type="OrthoDB" id="9149748at2"/>
<dbReference type="AlphaFoldDB" id="B2VEW0"/>
<proteinExistence type="predicted"/>
<evidence type="ECO:0000259" key="1">
    <source>
        <dbReference type="Pfam" id="PF20276"/>
    </source>
</evidence>
<organism evidence="2 3">
    <name type="scientific">Erwinia tasmaniensis (strain DSM 17950 / CFBP 7177 / CIP 109463 / NCPPB 4357 / Et1/99)</name>
    <dbReference type="NCBI Taxonomy" id="465817"/>
    <lineage>
        <taxon>Bacteria</taxon>
        <taxon>Pseudomonadati</taxon>
        <taxon>Pseudomonadota</taxon>
        <taxon>Gammaproteobacteria</taxon>
        <taxon>Enterobacterales</taxon>
        <taxon>Erwiniaceae</taxon>
        <taxon>Erwinia</taxon>
    </lineage>
</organism>
<dbReference type="STRING" id="465817.ETA_17390"/>